<gene>
    <name evidence="1" type="ORF">Ssi02_04740</name>
</gene>
<organism evidence="1 2">
    <name type="scientific">Sinosporangium siamense</name>
    <dbReference type="NCBI Taxonomy" id="1367973"/>
    <lineage>
        <taxon>Bacteria</taxon>
        <taxon>Bacillati</taxon>
        <taxon>Actinomycetota</taxon>
        <taxon>Actinomycetes</taxon>
        <taxon>Streptosporangiales</taxon>
        <taxon>Streptosporangiaceae</taxon>
        <taxon>Sinosporangium</taxon>
    </lineage>
</organism>
<dbReference type="PANTHER" id="PTHR34472:SF1">
    <property type="entry name" value="SULFUR CARRIER PROTEIN THIS"/>
    <property type="match status" value="1"/>
</dbReference>
<dbReference type="InterPro" id="IPR012675">
    <property type="entry name" value="Beta-grasp_dom_sf"/>
</dbReference>
<dbReference type="NCBIfam" id="TIGR01683">
    <property type="entry name" value="thiS"/>
    <property type="match status" value="1"/>
</dbReference>
<evidence type="ECO:0000313" key="2">
    <source>
        <dbReference type="Proteomes" id="UP000606172"/>
    </source>
</evidence>
<dbReference type="PANTHER" id="PTHR34472">
    <property type="entry name" value="SULFUR CARRIER PROTEIN THIS"/>
    <property type="match status" value="1"/>
</dbReference>
<dbReference type="InterPro" id="IPR010035">
    <property type="entry name" value="Thi_S"/>
</dbReference>
<name>A0A919V473_9ACTN</name>
<evidence type="ECO:0000313" key="1">
    <source>
        <dbReference type="EMBL" id="GII90243.1"/>
    </source>
</evidence>
<dbReference type="RefSeq" id="WP_204020534.1">
    <property type="nucleotide sequence ID" value="NZ_BOOW01000006.1"/>
</dbReference>
<protein>
    <submittedName>
        <fullName evidence="1">Thiamine biosynthesis protein ThiS</fullName>
    </submittedName>
</protein>
<dbReference type="Proteomes" id="UP000606172">
    <property type="component" value="Unassembled WGS sequence"/>
</dbReference>
<comment type="caution">
    <text evidence="1">The sequence shown here is derived from an EMBL/GenBank/DDBJ whole genome shotgun (WGS) entry which is preliminary data.</text>
</comment>
<reference evidence="1" key="1">
    <citation type="submission" date="2021-01" db="EMBL/GenBank/DDBJ databases">
        <title>Whole genome shotgun sequence of Sinosporangium siamense NBRC 109515.</title>
        <authorList>
            <person name="Komaki H."/>
            <person name="Tamura T."/>
        </authorList>
    </citation>
    <scope>NUCLEOTIDE SEQUENCE</scope>
    <source>
        <strain evidence="1">NBRC 109515</strain>
    </source>
</reference>
<accession>A0A919V473</accession>
<dbReference type="AlphaFoldDB" id="A0A919V473"/>
<dbReference type="CDD" id="cd00565">
    <property type="entry name" value="Ubl_ThiS"/>
    <property type="match status" value="1"/>
</dbReference>
<dbReference type="EMBL" id="BOOW01000006">
    <property type="protein sequence ID" value="GII90243.1"/>
    <property type="molecule type" value="Genomic_DNA"/>
</dbReference>
<dbReference type="InterPro" id="IPR003749">
    <property type="entry name" value="ThiS/MoaD-like"/>
</dbReference>
<dbReference type="Gene3D" id="3.10.20.30">
    <property type="match status" value="1"/>
</dbReference>
<proteinExistence type="predicted"/>
<keyword evidence="2" id="KW-1185">Reference proteome</keyword>
<dbReference type="Pfam" id="PF02597">
    <property type="entry name" value="ThiS"/>
    <property type="match status" value="1"/>
</dbReference>
<sequence length="66" mass="6811">MNVTINGEARDVPAGATVADAVLSLTNATSGIAVAVNDEVIRRSAWEATELTEQDKIEVLTAVQGG</sequence>
<dbReference type="SUPFAM" id="SSF54285">
    <property type="entry name" value="MoaD/ThiS"/>
    <property type="match status" value="1"/>
</dbReference>
<dbReference type="InterPro" id="IPR016155">
    <property type="entry name" value="Mopterin_synth/thiamin_S_b"/>
</dbReference>